<protein>
    <submittedName>
        <fullName evidence="1">Uncharacterized protein</fullName>
    </submittedName>
</protein>
<reference evidence="1" key="1">
    <citation type="submission" date="2018-10" db="EMBL/GenBank/DDBJ databases">
        <title>Hidden diversity of soil giant viruses.</title>
        <authorList>
            <person name="Schulz F."/>
            <person name="Alteio L."/>
            <person name="Goudeau D."/>
            <person name="Ryan E.M."/>
            <person name="Malmstrom R.R."/>
            <person name="Blanchard J."/>
            <person name="Woyke T."/>
        </authorList>
    </citation>
    <scope>NUCLEOTIDE SEQUENCE</scope>
    <source>
        <strain evidence="1">HAV1</strain>
    </source>
</reference>
<accession>A0A3G5A2T9</accession>
<name>A0A3G5A2T9_9VIRU</name>
<organism evidence="1">
    <name type="scientific">Harvfovirus sp</name>
    <dbReference type="NCBI Taxonomy" id="2487768"/>
    <lineage>
        <taxon>Viruses</taxon>
        <taxon>Varidnaviria</taxon>
        <taxon>Bamfordvirae</taxon>
        <taxon>Nucleocytoviricota</taxon>
        <taxon>Megaviricetes</taxon>
        <taxon>Imitervirales</taxon>
        <taxon>Mimiviridae</taxon>
        <taxon>Klosneuvirinae</taxon>
    </lineage>
</organism>
<evidence type="ECO:0000313" key="1">
    <source>
        <dbReference type="EMBL" id="AYV81532.1"/>
    </source>
</evidence>
<proteinExistence type="predicted"/>
<gene>
    <name evidence="1" type="ORF">Harvfovirus39_11</name>
</gene>
<sequence>MEVKTDVKPVRKIIKKIVRRVAVPVAVEAPVEITIPDGFVVASAPISTPSAKWTKDDDDKLREFIQNKMSVPDIAKIMNRSESAIRFQMKMVMYVDDRKDNNITNLLDGVKPNAYAKTIDVTKLYNDPKLINMITVYLFLDKMKDGNEYYGKLFDQVKKDCMNQIILGSF</sequence>
<dbReference type="EMBL" id="MK072281">
    <property type="protein sequence ID" value="AYV81532.1"/>
    <property type="molecule type" value="Genomic_DNA"/>
</dbReference>